<proteinExistence type="inferred from homology"/>
<comment type="subcellular location">
    <subcellularLocation>
        <location evidence="1">Endoplasmic reticulum membrane</location>
        <topology evidence="1">Multi-pass membrane protein</topology>
    </subcellularLocation>
</comment>
<dbReference type="VEuPathDB" id="ToxoDB:cyc_07873"/>
<keyword evidence="8 11" id="KW-1133">Transmembrane helix</keyword>
<evidence type="ECO:0000256" key="10">
    <source>
        <dbReference type="ARBA" id="ARBA00023170"/>
    </source>
</evidence>
<feature type="transmembrane region" description="Helical" evidence="11">
    <location>
        <begin position="184"/>
        <end position="201"/>
    </location>
</feature>
<dbReference type="GO" id="GO:0005789">
    <property type="term" value="C:endoplasmic reticulum membrane"/>
    <property type="evidence" value="ECO:0007669"/>
    <property type="project" value="UniProtKB-SubCell"/>
</dbReference>
<evidence type="ECO:0000256" key="8">
    <source>
        <dbReference type="ARBA" id="ARBA00022989"/>
    </source>
</evidence>
<dbReference type="PANTHER" id="PTHR10585">
    <property type="entry name" value="ER LUMEN PROTEIN RETAINING RECEPTOR"/>
    <property type="match status" value="1"/>
</dbReference>
<feature type="transmembrane region" description="Helical" evidence="11">
    <location>
        <begin position="87"/>
        <end position="109"/>
    </location>
</feature>
<reference evidence="12 13" key="1">
    <citation type="journal article" date="2016" name="BMC Genomics">
        <title>Comparative genomics reveals Cyclospora cayetanensis possesses coccidia-like metabolism and invasion components but unique surface antigens.</title>
        <authorList>
            <person name="Liu S."/>
            <person name="Wang L."/>
            <person name="Zheng H."/>
            <person name="Xu Z."/>
            <person name="Roellig D.M."/>
            <person name="Li N."/>
            <person name="Frace M.A."/>
            <person name="Tang K."/>
            <person name="Arrowood M.J."/>
            <person name="Moss D.M."/>
            <person name="Zhang L."/>
            <person name="Feng Y."/>
            <person name="Xiao L."/>
        </authorList>
    </citation>
    <scope>NUCLEOTIDE SEQUENCE [LARGE SCALE GENOMIC DNA]</scope>
    <source>
        <strain evidence="12 13">CHN_HEN01</strain>
    </source>
</reference>
<dbReference type="EMBL" id="JROU02002204">
    <property type="protein sequence ID" value="OEH73930.1"/>
    <property type="molecule type" value="Genomic_DNA"/>
</dbReference>
<evidence type="ECO:0000256" key="5">
    <source>
        <dbReference type="ARBA" id="ARBA00022824"/>
    </source>
</evidence>
<keyword evidence="7" id="KW-0653">Protein transport</keyword>
<dbReference type="Pfam" id="PF00810">
    <property type="entry name" value="ER_lumen_recept"/>
    <property type="match status" value="1"/>
</dbReference>
<evidence type="ECO:0000256" key="6">
    <source>
        <dbReference type="ARBA" id="ARBA00022892"/>
    </source>
</evidence>
<evidence type="ECO:0000313" key="13">
    <source>
        <dbReference type="Proteomes" id="UP000095192"/>
    </source>
</evidence>
<comment type="similarity">
    <text evidence="2">Belongs to the ERD2 family.</text>
</comment>
<evidence type="ECO:0000256" key="2">
    <source>
        <dbReference type="ARBA" id="ARBA00010120"/>
    </source>
</evidence>
<keyword evidence="3" id="KW-0813">Transport</keyword>
<feature type="transmembrane region" description="Helical" evidence="11">
    <location>
        <begin position="213"/>
        <end position="234"/>
    </location>
</feature>
<gene>
    <name evidence="12" type="ORF">cyc_07873</name>
</gene>
<evidence type="ECO:0000256" key="4">
    <source>
        <dbReference type="ARBA" id="ARBA00022692"/>
    </source>
</evidence>
<dbReference type="InParanoid" id="A0A1D3CRW1"/>
<feature type="transmembrane region" description="Helical" evidence="11">
    <location>
        <begin position="7"/>
        <end position="24"/>
    </location>
</feature>
<name>A0A1D3CRW1_9EIME</name>
<dbReference type="GO" id="GO:0016192">
    <property type="term" value="P:vesicle-mediated transport"/>
    <property type="evidence" value="ECO:0007669"/>
    <property type="project" value="UniProtKB-KW"/>
</dbReference>
<dbReference type="GO" id="GO:0015031">
    <property type="term" value="P:protein transport"/>
    <property type="evidence" value="ECO:0007669"/>
    <property type="project" value="UniProtKB-KW"/>
</dbReference>
<dbReference type="GO" id="GO:0006621">
    <property type="term" value="P:protein retention in ER lumen"/>
    <property type="evidence" value="ECO:0007669"/>
    <property type="project" value="InterPro"/>
</dbReference>
<evidence type="ECO:0000256" key="11">
    <source>
        <dbReference type="SAM" id="Phobius"/>
    </source>
</evidence>
<keyword evidence="6" id="KW-0931">ER-Golgi transport</keyword>
<evidence type="ECO:0000256" key="9">
    <source>
        <dbReference type="ARBA" id="ARBA00023136"/>
    </source>
</evidence>
<evidence type="ECO:0000256" key="7">
    <source>
        <dbReference type="ARBA" id="ARBA00022927"/>
    </source>
</evidence>
<dbReference type="PRINTS" id="PR00660">
    <property type="entry name" value="ERLUMENR"/>
</dbReference>
<evidence type="ECO:0000313" key="12">
    <source>
        <dbReference type="EMBL" id="OEH73930.1"/>
    </source>
</evidence>
<evidence type="ECO:0000256" key="3">
    <source>
        <dbReference type="ARBA" id="ARBA00022448"/>
    </source>
</evidence>
<keyword evidence="9 11" id="KW-0472">Membrane</keyword>
<dbReference type="Proteomes" id="UP000095192">
    <property type="component" value="Unassembled WGS sequence"/>
</dbReference>
<comment type="caution">
    <text evidence="12">The sequence shown here is derived from an EMBL/GenBank/DDBJ whole genome shotgun (WGS) entry which is preliminary data.</text>
</comment>
<organism evidence="12 13">
    <name type="scientific">Cyclospora cayetanensis</name>
    <dbReference type="NCBI Taxonomy" id="88456"/>
    <lineage>
        <taxon>Eukaryota</taxon>
        <taxon>Sar</taxon>
        <taxon>Alveolata</taxon>
        <taxon>Apicomplexa</taxon>
        <taxon>Conoidasida</taxon>
        <taxon>Coccidia</taxon>
        <taxon>Eucoccidiorida</taxon>
        <taxon>Eimeriorina</taxon>
        <taxon>Eimeriidae</taxon>
        <taxon>Cyclospora</taxon>
    </lineage>
</organism>
<feature type="transmembrane region" description="Helical" evidence="11">
    <location>
        <begin position="58"/>
        <end position="75"/>
    </location>
</feature>
<dbReference type="GO" id="GO:0046923">
    <property type="term" value="F:ER retention sequence binding"/>
    <property type="evidence" value="ECO:0007669"/>
    <property type="project" value="InterPro"/>
</dbReference>
<sequence length="487" mass="54733">MLHVTLRWLALITLAVLFILQQVFEPLVTIWVALGEFFHCVSFILLLDLLITNKGYKGLSIKTQLCFLLVYWFRYLDNFFTDHPNHWIKVLKLFYMMSSLTLVVSIYWLRHTWERRKDSCSLPVLFVLSVLFGTINFILDTQQPGSTLEHSLQYFWIVSHYLQGFAMLPQFIFCYRDPENRDSLLTAYILVLGTYRLFYALNWIERKYTNNFFYISGPMGLGILAVFLADFIAYKIRKKSCISSLVLRLDDSMQVSRLPLLSGFGEEYERVDPGRAGASSGPTVISVGRISPMELDTRSVQVFGRPRGPSLYDEPPEPYVAPPLPSLPHPSAAASDAVLDPLDKQTGDCTASSTPAAHELELKSAPNCLAGIQLAHQLMNKGVRHFFDDKNADLTERLLQKVSASYNSTGRHTVGANWVTTPPPKKAVGKSITENQKGDLGAMATTRWWQIAPAYLRSVSTLQHTRANRLAPMAVQAAPAAAAAMEA</sequence>
<protein>
    <submittedName>
        <fullName evidence="12">Kdel endoplasmic reticulum proteinretention receptor 2</fullName>
    </submittedName>
</protein>
<keyword evidence="13" id="KW-1185">Reference proteome</keyword>
<keyword evidence="5" id="KW-0256">Endoplasmic reticulum</keyword>
<accession>A0A1D3CRW1</accession>
<keyword evidence="10 12" id="KW-0675">Receptor</keyword>
<feature type="transmembrane region" description="Helical" evidence="11">
    <location>
        <begin position="121"/>
        <end position="139"/>
    </location>
</feature>
<keyword evidence="4 11" id="KW-0812">Transmembrane</keyword>
<evidence type="ECO:0000256" key="1">
    <source>
        <dbReference type="ARBA" id="ARBA00004477"/>
    </source>
</evidence>
<feature type="transmembrane region" description="Helical" evidence="11">
    <location>
        <begin position="30"/>
        <end position="51"/>
    </location>
</feature>
<dbReference type="AlphaFoldDB" id="A0A1D3CRW1"/>
<dbReference type="InterPro" id="IPR000133">
    <property type="entry name" value="ER_ret_rcpt"/>
</dbReference>